<dbReference type="Proteomes" id="UP000219338">
    <property type="component" value="Unassembled WGS sequence"/>
</dbReference>
<protein>
    <submittedName>
        <fullName evidence="1">Uncharacterized protein</fullName>
    </submittedName>
</protein>
<evidence type="ECO:0000313" key="2">
    <source>
        <dbReference type="Proteomes" id="UP000219338"/>
    </source>
</evidence>
<proteinExistence type="predicted"/>
<dbReference type="AlphaFoldDB" id="A0A284SBQ0"/>
<evidence type="ECO:0000313" key="1">
    <source>
        <dbReference type="EMBL" id="SJL18437.1"/>
    </source>
</evidence>
<dbReference type="PROSITE" id="PS51257">
    <property type="entry name" value="PROKAR_LIPOPROTEIN"/>
    <property type="match status" value="1"/>
</dbReference>
<name>A0A284SBQ0_ARMOS</name>
<keyword evidence="2" id="KW-1185">Reference proteome</keyword>
<reference evidence="2" key="1">
    <citation type="journal article" date="2017" name="Nat. Ecol. Evol.">
        <title>Genome expansion and lineage-specific genetic innovations in the forest pathogenic fungi Armillaria.</title>
        <authorList>
            <person name="Sipos G."/>
            <person name="Prasanna A.N."/>
            <person name="Walter M.C."/>
            <person name="O'Connor E."/>
            <person name="Balint B."/>
            <person name="Krizsan K."/>
            <person name="Kiss B."/>
            <person name="Hess J."/>
            <person name="Varga T."/>
            <person name="Slot J."/>
            <person name="Riley R."/>
            <person name="Boka B."/>
            <person name="Rigling D."/>
            <person name="Barry K."/>
            <person name="Lee J."/>
            <person name="Mihaltcheva S."/>
            <person name="LaButti K."/>
            <person name="Lipzen A."/>
            <person name="Waldron R."/>
            <person name="Moloney N.M."/>
            <person name="Sperisen C."/>
            <person name="Kredics L."/>
            <person name="Vagvoelgyi C."/>
            <person name="Patrignani A."/>
            <person name="Fitzpatrick D."/>
            <person name="Nagy I."/>
            <person name="Doyle S."/>
            <person name="Anderson J.B."/>
            <person name="Grigoriev I.V."/>
            <person name="Gueldener U."/>
            <person name="Muensterkoetter M."/>
            <person name="Nagy L.G."/>
        </authorList>
    </citation>
    <scope>NUCLEOTIDE SEQUENCE [LARGE SCALE GENOMIC DNA]</scope>
    <source>
        <strain evidence="2">C18/9</strain>
    </source>
</reference>
<accession>A0A284SBQ0</accession>
<dbReference type="EMBL" id="FUEG01000059">
    <property type="protein sequence ID" value="SJL18437.1"/>
    <property type="molecule type" value="Genomic_DNA"/>
</dbReference>
<gene>
    <name evidence="1" type="ORF">ARMOST_22026</name>
</gene>
<organism evidence="1 2">
    <name type="scientific">Armillaria ostoyae</name>
    <name type="common">Armillaria root rot fungus</name>
    <dbReference type="NCBI Taxonomy" id="47428"/>
    <lineage>
        <taxon>Eukaryota</taxon>
        <taxon>Fungi</taxon>
        <taxon>Dikarya</taxon>
        <taxon>Basidiomycota</taxon>
        <taxon>Agaricomycotina</taxon>
        <taxon>Agaricomycetes</taxon>
        <taxon>Agaricomycetidae</taxon>
        <taxon>Agaricales</taxon>
        <taxon>Marasmiineae</taxon>
        <taxon>Physalacriaceae</taxon>
        <taxon>Armillaria</taxon>
    </lineage>
</organism>
<sequence>MPRSGFSSHSLAGSCLYEASEHRAAMSQTNPAANGAKNTIHHGTLEDDILQVPEEIRAALGFVHLEGVQINSCATKGVRKGVTILIAGQMQQFRRSRFTARMKRRAALLSQGILHGCRR</sequence>